<evidence type="ECO:0000313" key="2">
    <source>
        <dbReference type="EMBL" id="KAK9722105.1"/>
    </source>
</evidence>
<dbReference type="CDD" id="cd20557">
    <property type="entry name" value="CYCLIN_ScPCL1-like"/>
    <property type="match status" value="1"/>
</dbReference>
<evidence type="ECO:0000313" key="3">
    <source>
        <dbReference type="Proteomes" id="UP001479436"/>
    </source>
</evidence>
<dbReference type="Proteomes" id="UP001479436">
    <property type="component" value="Unassembled WGS sequence"/>
</dbReference>
<proteinExistence type="predicted"/>
<comment type="caution">
    <text evidence="2">The sequence shown here is derived from an EMBL/GenBank/DDBJ whole genome shotgun (WGS) entry which is preliminary data.</text>
</comment>
<dbReference type="SUPFAM" id="SSF47954">
    <property type="entry name" value="Cyclin-like"/>
    <property type="match status" value="1"/>
</dbReference>
<name>A0ABR2W7C5_9FUNG</name>
<dbReference type="InterPro" id="IPR013922">
    <property type="entry name" value="Cyclin_PHO80-like"/>
</dbReference>
<accession>A0ABR2W7C5</accession>
<organism evidence="2 3">
    <name type="scientific">Basidiobolus ranarum</name>
    <dbReference type="NCBI Taxonomy" id="34480"/>
    <lineage>
        <taxon>Eukaryota</taxon>
        <taxon>Fungi</taxon>
        <taxon>Fungi incertae sedis</taxon>
        <taxon>Zoopagomycota</taxon>
        <taxon>Entomophthoromycotina</taxon>
        <taxon>Basidiobolomycetes</taxon>
        <taxon>Basidiobolales</taxon>
        <taxon>Basidiobolaceae</taxon>
        <taxon>Basidiobolus</taxon>
    </lineage>
</organism>
<dbReference type="Pfam" id="PF08613">
    <property type="entry name" value="Cyclin"/>
    <property type="match status" value="1"/>
</dbReference>
<dbReference type="EMBL" id="JASJQH010006958">
    <property type="protein sequence ID" value="KAK9722105.1"/>
    <property type="molecule type" value="Genomic_DNA"/>
</dbReference>
<evidence type="ECO:0000256" key="1">
    <source>
        <dbReference type="SAM" id="MobiDB-lite"/>
    </source>
</evidence>
<protein>
    <recommendedName>
        <fullName evidence="4">Cyclin N-terminal domain-containing protein</fullName>
    </recommendedName>
</protein>
<reference evidence="2 3" key="1">
    <citation type="submission" date="2023-04" db="EMBL/GenBank/DDBJ databases">
        <title>Genome of Basidiobolus ranarum AG-B5.</title>
        <authorList>
            <person name="Stajich J.E."/>
            <person name="Carter-House D."/>
            <person name="Gryganskyi A."/>
        </authorList>
    </citation>
    <scope>NUCLEOTIDE SEQUENCE [LARGE SCALE GENOMIC DNA]</scope>
    <source>
        <strain evidence="2 3">AG-B5</strain>
    </source>
</reference>
<sequence length="235" mass="27623">MLYYPHAPINHPSMQFSQRAKKAVTIFSIFTARVITGLWHGDRHPNDAVIEKGIDSPVQHNHCFEVFCSRVLAWSKASKLTVYLSLKYIHRLKIYRPEILGAQGSEYRMFVVALLVAQKMLEDKSFNNKTWSVITGLRAREISIMEREFFQCLKWDIHVCHIEFESWRASLERQYDYFHTYMSQLELHTSIPQTPHTFSPPHPKHRGHYSSAPQPLHPHPYQIAASKRRRFSSIY</sequence>
<dbReference type="InterPro" id="IPR036915">
    <property type="entry name" value="Cyclin-like_sf"/>
</dbReference>
<dbReference type="PANTHER" id="PTHR15615">
    <property type="match status" value="1"/>
</dbReference>
<gene>
    <name evidence="2" type="ORF">K7432_002915</name>
</gene>
<dbReference type="PANTHER" id="PTHR15615:SF27">
    <property type="entry name" value="PHO85 CYCLIN CLG1"/>
    <property type="match status" value="1"/>
</dbReference>
<keyword evidence="3" id="KW-1185">Reference proteome</keyword>
<dbReference type="Gene3D" id="1.10.472.10">
    <property type="entry name" value="Cyclin-like"/>
    <property type="match status" value="1"/>
</dbReference>
<evidence type="ECO:0008006" key="4">
    <source>
        <dbReference type="Google" id="ProtNLM"/>
    </source>
</evidence>
<feature type="region of interest" description="Disordered" evidence="1">
    <location>
        <begin position="193"/>
        <end position="217"/>
    </location>
</feature>